<dbReference type="Gene3D" id="3.40.50.12650">
    <property type="match status" value="1"/>
</dbReference>
<dbReference type="EnsemblPlants" id="Kaladp0046s0232.1.v1.1">
    <property type="protein sequence ID" value="Kaladp0046s0232.1.v1.1"/>
    <property type="gene ID" value="Kaladp0046s0232.v1.1"/>
</dbReference>
<feature type="domain" description="DNA repair metallo-beta-lactamase" evidence="7">
    <location>
        <begin position="228"/>
        <end position="333"/>
    </location>
</feature>
<feature type="compositionally biased region" description="Basic and acidic residues" evidence="6">
    <location>
        <begin position="477"/>
        <end position="489"/>
    </location>
</feature>
<feature type="region of interest" description="Disordered" evidence="6">
    <location>
        <begin position="469"/>
        <end position="493"/>
    </location>
</feature>
<dbReference type="Gramene" id="Kaladp0046s0232.1.v1.1">
    <property type="protein sequence ID" value="Kaladp0046s0232.1.v1.1"/>
    <property type="gene ID" value="Kaladp0046s0232.v1.1"/>
</dbReference>
<name>A0A7N0TV00_KALFE</name>
<protein>
    <recommendedName>
        <fullName evidence="7">DNA repair metallo-beta-lactamase domain-containing protein</fullName>
    </recommendedName>
</protein>
<dbReference type="GO" id="GO:0003684">
    <property type="term" value="F:damaged DNA binding"/>
    <property type="evidence" value="ECO:0007669"/>
    <property type="project" value="TreeGrafter"/>
</dbReference>
<dbReference type="PANTHER" id="PTHR23240:SF31">
    <property type="entry name" value="DNA REPAIR METALLO-BETA-LACTAMASE FAMILY PROTEIN"/>
    <property type="match status" value="1"/>
</dbReference>
<keyword evidence="5" id="KW-0539">Nucleus</keyword>
<evidence type="ECO:0000256" key="2">
    <source>
        <dbReference type="ARBA" id="ARBA00010304"/>
    </source>
</evidence>
<dbReference type="GO" id="GO:0036297">
    <property type="term" value="P:interstrand cross-link repair"/>
    <property type="evidence" value="ECO:0007669"/>
    <property type="project" value="TreeGrafter"/>
</dbReference>
<dbReference type="FunFam" id="3.40.50.12650:FF:000005">
    <property type="entry name" value="DNA repair metallo-beta-lactamase family protein"/>
    <property type="match status" value="1"/>
</dbReference>
<organism evidence="8 9">
    <name type="scientific">Kalanchoe fedtschenkoi</name>
    <name type="common">Lavender scallops</name>
    <name type="synonym">South American air plant</name>
    <dbReference type="NCBI Taxonomy" id="63787"/>
    <lineage>
        <taxon>Eukaryota</taxon>
        <taxon>Viridiplantae</taxon>
        <taxon>Streptophyta</taxon>
        <taxon>Embryophyta</taxon>
        <taxon>Tracheophyta</taxon>
        <taxon>Spermatophyta</taxon>
        <taxon>Magnoliopsida</taxon>
        <taxon>eudicotyledons</taxon>
        <taxon>Gunneridae</taxon>
        <taxon>Pentapetalae</taxon>
        <taxon>Saxifragales</taxon>
        <taxon>Crassulaceae</taxon>
        <taxon>Kalanchoe</taxon>
    </lineage>
</organism>
<evidence type="ECO:0000313" key="9">
    <source>
        <dbReference type="Proteomes" id="UP000594263"/>
    </source>
</evidence>
<reference evidence="8" key="1">
    <citation type="submission" date="2021-01" db="UniProtKB">
        <authorList>
            <consortium name="EnsemblPlants"/>
        </authorList>
    </citation>
    <scope>IDENTIFICATION</scope>
</reference>
<comment type="subcellular location">
    <subcellularLocation>
        <location evidence="1">Nucleus</location>
    </subcellularLocation>
</comment>
<comment type="similarity">
    <text evidence="2">Belongs to the DNA repair metallo-beta-lactamase (DRMBL) family.</text>
</comment>
<dbReference type="GO" id="GO:0005634">
    <property type="term" value="C:nucleus"/>
    <property type="evidence" value="ECO:0007669"/>
    <property type="project" value="UniProtKB-SubCell"/>
</dbReference>
<dbReference type="InterPro" id="IPR036866">
    <property type="entry name" value="RibonucZ/Hydroxyglut_hydro"/>
</dbReference>
<keyword evidence="4" id="KW-0234">DNA repair</keyword>
<keyword evidence="9" id="KW-1185">Reference proteome</keyword>
<evidence type="ECO:0000256" key="4">
    <source>
        <dbReference type="ARBA" id="ARBA00023204"/>
    </source>
</evidence>
<dbReference type="Proteomes" id="UP000594263">
    <property type="component" value="Unplaced"/>
</dbReference>
<dbReference type="FunFam" id="3.60.15.10:FF:000039">
    <property type="entry name" value="DNA repair metallo-beta-lactamase family protein"/>
    <property type="match status" value="1"/>
</dbReference>
<dbReference type="InterPro" id="IPR011084">
    <property type="entry name" value="DRMBL"/>
</dbReference>
<proteinExistence type="inferred from homology"/>
<dbReference type="AlphaFoldDB" id="A0A7N0TV00"/>
<evidence type="ECO:0000256" key="3">
    <source>
        <dbReference type="ARBA" id="ARBA00022763"/>
    </source>
</evidence>
<evidence type="ECO:0000256" key="5">
    <source>
        <dbReference type="ARBA" id="ARBA00023242"/>
    </source>
</evidence>
<dbReference type="OMA" id="HEKFAND"/>
<sequence>MPVELPKGLAFSVDTWSASSMKKRHHFLTHAHRDHSVGITSNSKFPIYCTTITRNLLLRHFPQLDEFLFVDLEVGQSVLVEDVDGDFRVTAFDANHCPGAVMFLFEGSFGSILHTGDCRLTPDCLSSLPDKYVGKKGRYPKSRLDFVFLDCTFGRCYFTMPSKKQAIRQVINCIWKHPEASVVYLTCDLLGHEEILATVSETFGSKIYVDEGTYPDCFHTLKLTAPDIITQDPTCRFHIFGAFPNLQERAEAKLSEARSSFQPEPLILRPSTQWYAHGGEFSDVITQIKPRIDEAIRDHNGIWHVCYSMHSSREELEWALQLLAPKHVISTTPGCWAMDLYYVKNNCLSSKLASDDALMKLLQISIENSSSELVSNTVEHSILVEDLTQASEKSHVNSVPKKRLLTISPPSKRSITLFGRARVGVMEEFKLNTKKAKCSGSKELTVNYIKQDASLSQLEKTVEKNKHVESSIQNSPAEHDVIGETEKSSEALSEMDLPVRPFEKLAHAEITLSTSNNITAIGSSKCFSESLRKLYRSRNLPIPRILPSLVDLMNATNKKFKRKPNGESFL</sequence>
<keyword evidence="3" id="KW-0227">DNA damage</keyword>
<evidence type="ECO:0000313" key="8">
    <source>
        <dbReference type="EnsemblPlants" id="Kaladp0046s0232.1.v1.1"/>
    </source>
</evidence>
<dbReference type="PANTHER" id="PTHR23240">
    <property type="entry name" value="DNA CROSS-LINK REPAIR PROTEIN PSO2/SNM1-RELATED"/>
    <property type="match status" value="1"/>
</dbReference>
<evidence type="ECO:0000256" key="1">
    <source>
        <dbReference type="ARBA" id="ARBA00004123"/>
    </source>
</evidence>
<evidence type="ECO:0000259" key="7">
    <source>
        <dbReference type="Pfam" id="PF07522"/>
    </source>
</evidence>
<accession>A0A7N0TV00</accession>
<dbReference type="Pfam" id="PF07522">
    <property type="entry name" value="DRMBL"/>
    <property type="match status" value="1"/>
</dbReference>
<dbReference type="SUPFAM" id="SSF56281">
    <property type="entry name" value="Metallo-hydrolase/oxidoreductase"/>
    <property type="match status" value="1"/>
</dbReference>
<dbReference type="Gene3D" id="3.60.15.10">
    <property type="entry name" value="Ribonuclease Z/Hydroxyacylglutathione hydrolase-like"/>
    <property type="match status" value="1"/>
</dbReference>
<dbReference type="GO" id="GO:0006303">
    <property type="term" value="P:double-strand break repair via nonhomologous end joining"/>
    <property type="evidence" value="ECO:0007669"/>
    <property type="project" value="TreeGrafter"/>
</dbReference>
<dbReference type="GO" id="GO:0035312">
    <property type="term" value="F:5'-3' DNA exonuclease activity"/>
    <property type="evidence" value="ECO:0007669"/>
    <property type="project" value="TreeGrafter"/>
</dbReference>
<evidence type="ECO:0000256" key="6">
    <source>
        <dbReference type="SAM" id="MobiDB-lite"/>
    </source>
</evidence>